<dbReference type="Pfam" id="PF01738">
    <property type="entry name" value="DLH"/>
    <property type="match status" value="1"/>
</dbReference>
<feature type="signal peptide" evidence="3">
    <location>
        <begin position="1"/>
        <end position="26"/>
    </location>
</feature>
<keyword evidence="7" id="KW-1185">Reference proteome</keyword>
<name>A0A6B2LZJ5_9BACT</name>
<reference evidence="6 7" key="1">
    <citation type="submission" date="2020-02" db="EMBL/GenBank/DDBJ databases">
        <title>Albibacoteraceae fam. nov., the first described family within the subdivision 4 Verrucomicrobia.</title>
        <authorList>
            <person name="Xi F."/>
        </authorList>
    </citation>
    <scope>NUCLEOTIDE SEQUENCE [LARGE SCALE GENOMIC DNA]</scope>
    <source>
        <strain evidence="6 7">CK1056</strain>
    </source>
</reference>
<dbReference type="InterPro" id="IPR044023">
    <property type="entry name" value="Ig_7"/>
</dbReference>
<evidence type="ECO:0000256" key="3">
    <source>
        <dbReference type="SAM" id="SignalP"/>
    </source>
</evidence>
<evidence type="ECO:0000313" key="6">
    <source>
        <dbReference type="EMBL" id="NDV61469.1"/>
    </source>
</evidence>
<organism evidence="6 7">
    <name type="scientific">Oceanipulchritudo coccoides</name>
    <dbReference type="NCBI Taxonomy" id="2706888"/>
    <lineage>
        <taxon>Bacteria</taxon>
        <taxon>Pseudomonadati</taxon>
        <taxon>Verrucomicrobiota</taxon>
        <taxon>Opitutia</taxon>
        <taxon>Puniceicoccales</taxon>
        <taxon>Oceanipulchritudinaceae</taxon>
        <taxon>Oceanipulchritudo</taxon>
    </lineage>
</organism>
<evidence type="ECO:0000256" key="2">
    <source>
        <dbReference type="ARBA" id="ARBA00022801"/>
    </source>
</evidence>
<proteinExistence type="predicted"/>
<gene>
    <name evidence="6" type="ORF">G0Q06_03295</name>
</gene>
<feature type="chain" id="PRO_5025578122" evidence="3">
    <location>
        <begin position="27"/>
        <end position="1017"/>
    </location>
</feature>
<accession>A0A6B2LZJ5</accession>
<dbReference type="Proteomes" id="UP000478417">
    <property type="component" value="Unassembled WGS sequence"/>
</dbReference>
<dbReference type="EMBL" id="JAAGNX010000001">
    <property type="protein sequence ID" value="NDV61469.1"/>
    <property type="molecule type" value="Genomic_DNA"/>
</dbReference>
<dbReference type="Gene3D" id="2.60.40.10">
    <property type="entry name" value="Immunoglobulins"/>
    <property type="match status" value="1"/>
</dbReference>
<evidence type="ECO:0000259" key="5">
    <source>
        <dbReference type="Pfam" id="PF19081"/>
    </source>
</evidence>
<dbReference type="Pfam" id="PF19081">
    <property type="entry name" value="Ig_7"/>
    <property type="match status" value="1"/>
</dbReference>
<dbReference type="InterPro" id="IPR002925">
    <property type="entry name" value="Dienelactn_hydro"/>
</dbReference>
<dbReference type="GO" id="GO:0016787">
    <property type="term" value="F:hydrolase activity"/>
    <property type="evidence" value="ECO:0007669"/>
    <property type="project" value="UniProtKB-KW"/>
</dbReference>
<dbReference type="InterPro" id="IPR013783">
    <property type="entry name" value="Ig-like_fold"/>
</dbReference>
<dbReference type="SUPFAM" id="SSF53474">
    <property type="entry name" value="alpha/beta-Hydrolases"/>
    <property type="match status" value="1"/>
</dbReference>
<evidence type="ECO:0000256" key="1">
    <source>
        <dbReference type="ARBA" id="ARBA00022729"/>
    </source>
</evidence>
<dbReference type="RefSeq" id="WP_163962437.1">
    <property type="nucleotide sequence ID" value="NZ_JAAGNX010000001.1"/>
</dbReference>
<comment type="caution">
    <text evidence="6">The sequence shown here is derived from an EMBL/GenBank/DDBJ whole genome shotgun (WGS) entry which is preliminary data.</text>
</comment>
<dbReference type="InterPro" id="IPR029058">
    <property type="entry name" value="AB_hydrolase_fold"/>
</dbReference>
<dbReference type="PANTHER" id="PTHR43037:SF5">
    <property type="entry name" value="FERULOYL ESTERASE"/>
    <property type="match status" value="1"/>
</dbReference>
<keyword evidence="2" id="KW-0378">Hydrolase</keyword>
<feature type="domain" description="Ig-like" evidence="5">
    <location>
        <begin position="44"/>
        <end position="103"/>
    </location>
</feature>
<dbReference type="InterPro" id="IPR050955">
    <property type="entry name" value="Plant_Biomass_Hydrol_Est"/>
</dbReference>
<evidence type="ECO:0000313" key="7">
    <source>
        <dbReference type="Proteomes" id="UP000478417"/>
    </source>
</evidence>
<dbReference type="Gene3D" id="3.40.50.1820">
    <property type="entry name" value="alpha/beta hydrolase"/>
    <property type="match status" value="1"/>
</dbReference>
<dbReference type="PANTHER" id="PTHR43037">
    <property type="entry name" value="UNNAMED PRODUCT-RELATED"/>
    <property type="match status" value="1"/>
</dbReference>
<protein>
    <submittedName>
        <fullName evidence="6">Uncharacterized protein</fullName>
    </submittedName>
</protein>
<keyword evidence="1 3" id="KW-0732">Signal</keyword>
<feature type="domain" description="Dienelactone hydrolase" evidence="4">
    <location>
        <begin position="212"/>
        <end position="331"/>
    </location>
</feature>
<sequence length="1017" mass="109061">MKIRHLTSQGIWAMLLALVSGVAAQAALPSILYQTETVYIWTGQSDELTLDVPNNVNYTYQWYAGTKGDTSQPISGATQIGYTTPNLTETTNYWVRLTNNDGSLDSETMTIIPVNSVADLPRAEQMIIKLPDGVNIDTSKVADKFLLYLPQTFDASPELPLLIHLHGAGNQNEHVSKLRVNQGTEFEPGNPFQLIAVRPRSNGGWNLSEMNLLLNYLKTEFKVDEDRVYASGYSMGAAGVWRWTLSELESGRNTFSAVGVMAGNTGSYDRSLALAMTQNHVPFWIFHGDQDQTVNIRPAKEMSEYLTRSGSEAKFTVFPGFTHGIAGEPAKIGDDDFLKWMVQQRRRDRSLPSEKILSLNFYESAVNAQLIDSSESFGVESLGTLAGNWNNTTGTASAGSLILDDGSTSSVELSTIQPEGSRNFNAGPHSPMEAGLNRTASTSGPVSVTLSNLNTDFPNGYYAIVYLTGEKPTYEFPLDTNGDPIPDGNGKSYVINKATPGNTGATITDGASTFYFQSPDLMHSSLVRLTDPSPVFHYFNYPLQRTSQTSPPAADYPEATFVVFGPYSDDAVTFTLDNIAGEDAAIGGIQVFDLAALPLSPDPAEFSAVPNPGSPNEVTMSSVTGLTSVGTVEYFFTETTGNFGGTSSGWQSSIDYTDTGLLPQTTYAYTVTMRDSLGNITAASDSVVVTTPGYESASSPILLAWHTPDEGTNPSTPDTTPDYVLPGISGSIAGGKEVKTNANSTDDSFGTLPFPDSPLTANAVKLQTSNAEQSTLTLTITNNTGGDIVLDSLRFDYSRAFAPAAKDMDVSYQSGDLDLSGTPSVFSFIGNTGDVLGNTGDYADVDADLTVLDDYTLANSESATFQIVIANADNTTSAFNIDNIAFTQAAGSDMDGDGIPNTIEESWGLNPDLKSDGALDLDGDGQSNYSEYVAGTQGDDPSDFLNLLLSWTGAGQFEISPSIETGGRLYILDYSPDLQGMWQSIDALDSDVVSPVTFQVLAASGADFFRIRIIKKP</sequence>
<evidence type="ECO:0000259" key="4">
    <source>
        <dbReference type="Pfam" id="PF01738"/>
    </source>
</evidence>
<dbReference type="AlphaFoldDB" id="A0A6B2LZJ5"/>